<gene>
    <name evidence="3" type="ORF">AB8998_02055</name>
</gene>
<evidence type="ECO:0000313" key="3">
    <source>
        <dbReference type="EMBL" id="MEY8013923.1"/>
    </source>
</evidence>
<keyword evidence="4" id="KW-1185">Reference proteome</keyword>
<feature type="signal peptide" evidence="1">
    <location>
        <begin position="1"/>
        <end position="32"/>
    </location>
</feature>
<dbReference type="InterPro" id="IPR032407">
    <property type="entry name" value="MHB"/>
</dbReference>
<sequence>MKIRRSTACRSLIAVVGCCLLGEVLCPPPALAAPRVSTAYLRPHDKAAASLRDYVRTHPQQYDDLRGIMAPVVARNPGRPSAAPGQRPDAGGFQVVQQVLRVGEDG</sequence>
<comment type="caution">
    <text evidence="3">The sequence shown here is derived from an EMBL/GenBank/DDBJ whole genome shotgun (WGS) entry which is preliminary data.</text>
</comment>
<proteinExistence type="predicted"/>
<protein>
    <submittedName>
        <fullName evidence="3">Heme-binding protein</fullName>
    </submittedName>
</protein>
<dbReference type="Pfam" id="PF16525">
    <property type="entry name" value="MHB"/>
    <property type="match status" value="1"/>
</dbReference>
<feature type="domain" description="Haemophore haem-binding" evidence="2">
    <location>
        <begin position="36"/>
        <end position="73"/>
    </location>
</feature>
<keyword evidence="1" id="KW-0732">Signal</keyword>
<dbReference type="InterPro" id="IPR038378">
    <property type="entry name" value="MHB_sf"/>
</dbReference>
<evidence type="ECO:0000313" key="4">
    <source>
        <dbReference type="Proteomes" id="UP001564760"/>
    </source>
</evidence>
<dbReference type="RefSeq" id="WP_369736579.1">
    <property type="nucleotide sequence ID" value="NZ_JBGEDP010000001.1"/>
</dbReference>
<name>A0ABV4BV53_9MYCO</name>
<organism evidence="3 4">
    <name type="scientific">Mycobacterium servetii</name>
    <dbReference type="NCBI Taxonomy" id="3237418"/>
    <lineage>
        <taxon>Bacteria</taxon>
        <taxon>Bacillati</taxon>
        <taxon>Actinomycetota</taxon>
        <taxon>Actinomycetes</taxon>
        <taxon>Mycobacteriales</taxon>
        <taxon>Mycobacteriaceae</taxon>
        <taxon>Mycobacterium</taxon>
    </lineage>
</organism>
<dbReference type="Gene3D" id="1.20.20.20">
    <property type="entry name" value="Haemophore, haem-binding domain"/>
    <property type="match status" value="1"/>
</dbReference>
<dbReference type="EMBL" id="JBGEDP010000001">
    <property type="protein sequence ID" value="MEY8013923.1"/>
    <property type="molecule type" value="Genomic_DNA"/>
</dbReference>
<evidence type="ECO:0000256" key="1">
    <source>
        <dbReference type="SAM" id="SignalP"/>
    </source>
</evidence>
<reference evidence="3 4" key="1">
    <citation type="submission" date="2024-08" db="EMBL/GenBank/DDBJ databases">
        <title>Mycobacterium servetensis sp. nov., a novel rapid-growing mycobacterial species recovered from a human patient in Zaragoza, Spain.</title>
        <authorList>
            <person name="Tristancho-Baro A.I."/>
            <person name="Buenestado-Serrano S."/>
            <person name="Garcia De Viedma D."/>
            <person name="Milagro-Beamonte A."/>
            <person name="Burillo N."/>
            <person name="Sanz S."/>
            <person name="Lopez-Calleja A.I."/>
            <person name="Penas-Utrilla D."/>
            <person name="Guardingo M."/>
            <person name="Garcia M.J."/>
            <person name="Vinuelas-Bayon J."/>
        </authorList>
    </citation>
    <scope>NUCLEOTIDE SEQUENCE [LARGE SCALE GENOMIC DNA]</scope>
    <source>
        <strain evidence="4">HUMS_12744610</strain>
    </source>
</reference>
<accession>A0ABV4BV53</accession>
<evidence type="ECO:0000259" key="2">
    <source>
        <dbReference type="Pfam" id="PF16525"/>
    </source>
</evidence>
<feature type="chain" id="PRO_5046122322" evidence="1">
    <location>
        <begin position="33"/>
        <end position="106"/>
    </location>
</feature>
<dbReference type="Proteomes" id="UP001564760">
    <property type="component" value="Unassembled WGS sequence"/>
</dbReference>